<evidence type="ECO:0000256" key="6">
    <source>
        <dbReference type="SAM" id="Phobius"/>
    </source>
</evidence>
<reference evidence="7" key="1">
    <citation type="submission" date="2018-06" db="EMBL/GenBank/DDBJ databases">
        <authorList>
            <person name="Zhirakovskaya E."/>
        </authorList>
    </citation>
    <scope>NUCLEOTIDE SEQUENCE</scope>
</reference>
<evidence type="ECO:0000256" key="4">
    <source>
        <dbReference type="ARBA" id="ARBA00022989"/>
    </source>
</evidence>
<keyword evidence="3 6" id="KW-0812">Transmembrane</keyword>
<dbReference type="Pfam" id="PF01384">
    <property type="entry name" value="PHO4"/>
    <property type="match status" value="1"/>
</dbReference>
<comment type="subcellular location">
    <subcellularLocation>
        <location evidence="1">Membrane</location>
        <topology evidence="1">Multi-pass membrane protein</topology>
    </subcellularLocation>
</comment>
<evidence type="ECO:0000256" key="1">
    <source>
        <dbReference type="ARBA" id="ARBA00004141"/>
    </source>
</evidence>
<dbReference type="GO" id="GO:0035435">
    <property type="term" value="P:phosphate ion transmembrane transport"/>
    <property type="evidence" value="ECO:0007669"/>
    <property type="project" value="TreeGrafter"/>
</dbReference>
<feature type="transmembrane region" description="Helical" evidence="6">
    <location>
        <begin position="46"/>
        <end position="67"/>
    </location>
</feature>
<dbReference type="EMBL" id="UOFY01000075">
    <property type="protein sequence ID" value="VAX11702.1"/>
    <property type="molecule type" value="Genomic_DNA"/>
</dbReference>
<dbReference type="AlphaFoldDB" id="A0A3B1B693"/>
<evidence type="ECO:0000313" key="7">
    <source>
        <dbReference type="EMBL" id="VAX11702.1"/>
    </source>
</evidence>
<feature type="transmembrane region" description="Helical" evidence="6">
    <location>
        <begin position="342"/>
        <end position="362"/>
    </location>
</feature>
<feature type="transmembrane region" description="Helical" evidence="6">
    <location>
        <begin position="105"/>
        <end position="127"/>
    </location>
</feature>
<evidence type="ECO:0000256" key="5">
    <source>
        <dbReference type="ARBA" id="ARBA00023136"/>
    </source>
</evidence>
<gene>
    <name evidence="7" type="ORF">MNBD_GAMMA25-2130</name>
</gene>
<dbReference type="GO" id="GO:0016020">
    <property type="term" value="C:membrane"/>
    <property type="evidence" value="ECO:0007669"/>
    <property type="project" value="UniProtKB-SubCell"/>
</dbReference>
<proteinExistence type="predicted"/>
<name>A0A3B1B693_9ZZZZ</name>
<feature type="transmembrane region" description="Helical" evidence="6">
    <location>
        <begin position="256"/>
        <end position="279"/>
    </location>
</feature>
<dbReference type="PANTHER" id="PTHR11101:SF80">
    <property type="entry name" value="PHOSPHATE TRANSPORTER"/>
    <property type="match status" value="1"/>
</dbReference>
<organism evidence="7">
    <name type="scientific">hydrothermal vent metagenome</name>
    <dbReference type="NCBI Taxonomy" id="652676"/>
    <lineage>
        <taxon>unclassified sequences</taxon>
        <taxon>metagenomes</taxon>
        <taxon>ecological metagenomes</taxon>
    </lineage>
</organism>
<feature type="transmembrane region" description="Helical" evidence="6">
    <location>
        <begin position="74"/>
        <end position="99"/>
    </location>
</feature>
<dbReference type="GO" id="GO:0005315">
    <property type="term" value="F:phosphate transmembrane transporter activity"/>
    <property type="evidence" value="ECO:0007669"/>
    <property type="project" value="InterPro"/>
</dbReference>
<evidence type="ECO:0000256" key="2">
    <source>
        <dbReference type="ARBA" id="ARBA00022448"/>
    </source>
</evidence>
<feature type="transmembrane region" description="Helical" evidence="6">
    <location>
        <begin position="139"/>
        <end position="164"/>
    </location>
</feature>
<dbReference type="PANTHER" id="PTHR11101">
    <property type="entry name" value="PHOSPHATE TRANSPORTER"/>
    <property type="match status" value="1"/>
</dbReference>
<protein>
    <submittedName>
        <fullName evidence="7">Probable low-affinity inorganic phosphate transporter</fullName>
    </submittedName>
</protein>
<keyword evidence="2" id="KW-0813">Transport</keyword>
<keyword evidence="4 6" id="KW-1133">Transmembrane helix</keyword>
<feature type="transmembrane region" description="Helical" evidence="6">
    <location>
        <begin position="299"/>
        <end position="322"/>
    </location>
</feature>
<accession>A0A3B1B693</accession>
<dbReference type="InterPro" id="IPR001204">
    <property type="entry name" value="Phos_transporter"/>
</dbReference>
<keyword evidence="5 6" id="KW-0472">Membrane</keyword>
<feature type="transmembrane region" description="Helical" evidence="6">
    <location>
        <begin position="227"/>
        <end position="244"/>
    </location>
</feature>
<evidence type="ECO:0000256" key="3">
    <source>
        <dbReference type="ARBA" id="ARBA00022692"/>
    </source>
</evidence>
<sequence>MNIELMAVVGLVLVLLLSWSNGANDISKGIATLVGNGCANARMAVLWGTFCTTLGGLVALLWGAALIKTFSSAFLAASFTVDLRFIASTLIGAAGWVFVATRLGWPVSTTHALLGGVVGAVWAVAGFSGLQMDAVSKKALLPLLISPLIAIGLCAGLLVAARYLAQRVPGWTPGCCDEDEWRQNPYACESRDEKIKQQSLSWRGKAWTGLHWFSSGLTSFARGLNDVPKIAAFLILIASLSPALSQQLGSGSSGPIILVTMVMAAGSLLGSFRVLNILAHRVVPLDASQGLTANIGTSMLVLLASPLGIPVSTTHVSTGSLLGVRWYDRIKPSQGDALKTILFAWLVTLPVAAGLAVLAAAIL</sequence>